<dbReference type="Proteomes" id="UP001595075">
    <property type="component" value="Unassembled WGS sequence"/>
</dbReference>
<dbReference type="EMBL" id="JAZHXI010000004">
    <property type="protein sequence ID" value="KAL2072448.1"/>
    <property type="molecule type" value="Genomic_DNA"/>
</dbReference>
<evidence type="ECO:0008006" key="3">
    <source>
        <dbReference type="Google" id="ProtNLM"/>
    </source>
</evidence>
<proteinExistence type="predicted"/>
<comment type="caution">
    <text evidence="1">The sequence shown here is derived from an EMBL/GenBank/DDBJ whole genome shotgun (WGS) entry which is preliminary data.</text>
</comment>
<accession>A0ABR4CRQ6</accession>
<protein>
    <recommendedName>
        <fullName evidence="3">DUF4105 domain-containing protein</fullName>
    </recommendedName>
</protein>
<gene>
    <name evidence="1" type="ORF">VTL71DRAFT_11791</name>
</gene>
<sequence>MRVEVRTYPVIPHVKLLLMEAQNEFANSVIGDFAAQHPRTLKDLSEAEKSSSRDKFFYFVGFPIGWDVGAELTRLMELDQIHDGLPEPPDSFKHMYLACVPHLGWPISFSHWSVFSQGEFYHLSVPGLESGAKFENSARNERPENAVLKIEGAYSEDLSSTQKRPPIAVYEVGSTDYSPHELRLIAEWLIAQMPVYDFFERNCQVSALSLINRAVMTKRDSSVFVGTKRQIAAWAAKNPADLGAHINSRENGFLVQVPGALLNAGSHRIIRSLNLGGFTNNLQQHKQISAAIRVLYKKGPLAPGAQDPTGAMGPWEYAGSKLSSDLKESWQMLSRAIKELGHDISGGNFRSALEGRADTKKEFFLKAKKEMDEGSGFGKAFLYFHATVLYGSMSRAQRMTADDFIDGNVEDVENHESNNDRETGMEVVAKIQDGRAYERLHVRPPDCPQ</sequence>
<organism evidence="1 2">
    <name type="scientific">Oculimacula yallundae</name>
    <dbReference type="NCBI Taxonomy" id="86028"/>
    <lineage>
        <taxon>Eukaryota</taxon>
        <taxon>Fungi</taxon>
        <taxon>Dikarya</taxon>
        <taxon>Ascomycota</taxon>
        <taxon>Pezizomycotina</taxon>
        <taxon>Leotiomycetes</taxon>
        <taxon>Helotiales</taxon>
        <taxon>Ploettnerulaceae</taxon>
        <taxon>Oculimacula</taxon>
    </lineage>
</organism>
<evidence type="ECO:0000313" key="1">
    <source>
        <dbReference type="EMBL" id="KAL2072448.1"/>
    </source>
</evidence>
<keyword evidence="2" id="KW-1185">Reference proteome</keyword>
<name>A0ABR4CRQ6_9HELO</name>
<evidence type="ECO:0000313" key="2">
    <source>
        <dbReference type="Proteomes" id="UP001595075"/>
    </source>
</evidence>
<reference evidence="1 2" key="1">
    <citation type="journal article" date="2024" name="Commun. Biol.">
        <title>Comparative genomic analysis of thermophilic fungi reveals convergent evolutionary adaptations and gene losses.</title>
        <authorList>
            <person name="Steindorff A.S."/>
            <person name="Aguilar-Pontes M.V."/>
            <person name="Robinson A.J."/>
            <person name="Andreopoulos B."/>
            <person name="LaButti K."/>
            <person name="Kuo A."/>
            <person name="Mondo S."/>
            <person name="Riley R."/>
            <person name="Otillar R."/>
            <person name="Haridas S."/>
            <person name="Lipzen A."/>
            <person name="Grimwood J."/>
            <person name="Schmutz J."/>
            <person name="Clum A."/>
            <person name="Reid I.D."/>
            <person name="Moisan M.C."/>
            <person name="Butler G."/>
            <person name="Nguyen T.T.M."/>
            <person name="Dewar K."/>
            <person name="Conant G."/>
            <person name="Drula E."/>
            <person name="Henrissat B."/>
            <person name="Hansel C."/>
            <person name="Singer S."/>
            <person name="Hutchinson M.I."/>
            <person name="de Vries R.P."/>
            <person name="Natvig D.O."/>
            <person name="Powell A.J."/>
            <person name="Tsang A."/>
            <person name="Grigoriev I.V."/>
        </authorList>
    </citation>
    <scope>NUCLEOTIDE SEQUENCE [LARGE SCALE GENOMIC DNA]</scope>
    <source>
        <strain evidence="1 2">CBS 494.80</strain>
    </source>
</reference>